<dbReference type="Pfam" id="PF07963">
    <property type="entry name" value="N_methyl"/>
    <property type="match status" value="1"/>
</dbReference>
<dbReference type="NCBIfam" id="TIGR02532">
    <property type="entry name" value="IV_pilin_GFxxxE"/>
    <property type="match status" value="1"/>
</dbReference>
<keyword evidence="1" id="KW-0812">Transmembrane</keyword>
<comment type="caution">
    <text evidence="2">The sequence shown here is derived from an EMBL/GenBank/DDBJ whole genome shotgun (WGS) entry which is preliminary data.</text>
</comment>
<dbReference type="Proteomes" id="UP000295325">
    <property type="component" value="Unassembled WGS sequence"/>
</dbReference>
<sequence>MYKKKGFTLIEIIAALFIFSIIVAITFNFINFNNYLFSNISSSVDKKGNLRIAMDFVIEKIRNGNVIIIEENNGKVTIDGKSIYVKNNILRYDVDSQQIAPEITDFKVFLENETSGLYRVRIVSEIYSFETFVMKRGK</sequence>
<evidence type="ECO:0000313" key="2">
    <source>
        <dbReference type="EMBL" id="TDT61964.1"/>
    </source>
</evidence>
<keyword evidence="1" id="KW-0472">Membrane</keyword>
<evidence type="ECO:0000313" key="3">
    <source>
        <dbReference type="Proteomes" id="UP000295325"/>
    </source>
</evidence>
<evidence type="ECO:0000256" key="1">
    <source>
        <dbReference type="SAM" id="Phobius"/>
    </source>
</evidence>
<gene>
    <name evidence="2" type="ORF">EDD71_105144</name>
</gene>
<accession>A0A4R7KUI2</accession>
<reference evidence="2 3" key="1">
    <citation type="submission" date="2019-03" db="EMBL/GenBank/DDBJ databases">
        <title>Genomic Encyclopedia of Type Strains, Phase IV (KMG-IV): sequencing the most valuable type-strain genomes for metagenomic binning, comparative biology and taxonomic classification.</title>
        <authorList>
            <person name="Goeker M."/>
        </authorList>
    </citation>
    <scope>NUCLEOTIDE SEQUENCE [LARGE SCALE GENOMIC DNA]</scope>
    <source>
        <strain evidence="2 3">DSM 24455</strain>
    </source>
</reference>
<keyword evidence="1" id="KW-1133">Transmembrane helix</keyword>
<proteinExistence type="predicted"/>
<protein>
    <submittedName>
        <fullName evidence="2">Prepilin-type N-terminal cleavage/methylation domain-containing protein</fullName>
    </submittedName>
</protein>
<keyword evidence="3" id="KW-1185">Reference proteome</keyword>
<feature type="transmembrane region" description="Helical" evidence="1">
    <location>
        <begin position="7"/>
        <end position="30"/>
    </location>
</feature>
<dbReference type="PROSITE" id="PS00409">
    <property type="entry name" value="PROKAR_NTER_METHYL"/>
    <property type="match status" value="1"/>
</dbReference>
<dbReference type="InterPro" id="IPR012902">
    <property type="entry name" value="N_methyl_site"/>
</dbReference>
<dbReference type="AlphaFoldDB" id="A0A4R7KUI2"/>
<name>A0A4R7KUI2_9CLOT</name>
<dbReference type="EMBL" id="SOAZ01000005">
    <property type="protein sequence ID" value="TDT61964.1"/>
    <property type="molecule type" value="Genomic_DNA"/>
</dbReference>
<organism evidence="2 3">
    <name type="scientific">Fonticella tunisiensis</name>
    <dbReference type="NCBI Taxonomy" id="1096341"/>
    <lineage>
        <taxon>Bacteria</taxon>
        <taxon>Bacillati</taxon>
        <taxon>Bacillota</taxon>
        <taxon>Clostridia</taxon>
        <taxon>Eubacteriales</taxon>
        <taxon>Clostridiaceae</taxon>
        <taxon>Fonticella</taxon>
    </lineage>
</organism>
<dbReference type="RefSeq" id="WP_166636340.1">
    <property type="nucleotide sequence ID" value="NZ_SOAZ01000005.1"/>
</dbReference>